<dbReference type="SUPFAM" id="SSF53850">
    <property type="entry name" value="Periplasmic binding protein-like II"/>
    <property type="match status" value="1"/>
</dbReference>
<dbReference type="EMBL" id="JAAOCA010000013">
    <property type="protein sequence ID" value="MBD1599469.1"/>
    <property type="molecule type" value="Genomic_DNA"/>
</dbReference>
<evidence type="ECO:0000259" key="6">
    <source>
        <dbReference type="Pfam" id="PF00496"/>
    </source>
</evidence>
<comment type="similarity">
    <text evidence="1">Belongs to the bacterial solute-binding protein 5 family.</text>
</comment>
<feature type="signal peptide" evidence="5">
    <location>
        <begin position="1"/>
        <end position="25"/>
    </location>
</feature>
<keyword evidence="4" id="KW-0813">Transport</keyword>
<keyword evidence="3" id="KW-0571">Peptide transport</keyword>
<dbReference type="PANTHER" id="PTHR30290:SF38">
    <property type="entry name" value="D,D-DIPEPTIDE-BINDING PERIPLASMIC PROTEIN DDPA-RELATED"/>
    <property type="match status" value="1"/>
</dbReference>
<dbReference type="RefSeq" id="WP_190420858.1">
    <property type="nucleotide sequence ID" value="NZ_JAAOCA010000013.1"/>
</dbReference>
<dbReference type="Gene3D" id="3.10.105.10">
    <property type="entry name" value="Dipeptide-binding Protein, Domain 3"/>
    <property type="match status" value="1"/>
</dbReference>
<name>A0ABR7Z282_9PSED</name>
<dbReference type="InterPro" id="IPR030678">
    <property type="entry name" value="Peptide/Ni-bd"/>
</dbReference>
<dbReference type="Pfam" id="PF00496">
    <property type="entry name" value="SBP_bac_5"/>
    <property type="match status" value="1"/>
</dbReference>
<proteinExistence type="inferred from homology"/>
<protein>
    <submittedName>
        <fullName evidence="7">ABC transporter substrate-binding protein</fullName>
    </submittedName>
</protein>
<feature type="chain" id="PRO_5047445515" evidence="5">
    <location>
        <begin position="26"/>
        <end position="526"/>
    </location>
</feature>
<accession>A0ABR7Z282</accession>
<evidence type="ECO:0000256" key="1">
    <source>
        <dbReference type="ARBA" id="ARBA00005695"/>
    </source>
</evidence>
<sequence length="526" mass="58736">MPSYLVKTLYLAATLITLVIPLAHAQTGGTLTAIVQPEPTAMTSAINNTYANGVVSSNIFDGLVSYDERFNPQPSLATSWETSNDGLTITFHLRNGVKWHDGVPFTSADVKYSLEEVWKKLHARGRVTFAAVREVQTPDDFTVVLKLDHPSPVIFSAVNAVEAQILPKHLYAGTDVATNPYNVKPVGTGPFRFKEWQRGQFIALEKNPDYWDAGKPKVDKLVFRIIPDAASRSAALETGEVLYAPYNPVPLADVQRLKALPDLVIDTHGYEWQASYYFIEFNLRRPELADLRVRQAIAQAIDRKGLIDTVWYGFGKPADSPIVSSVTRFHATGLPQYPYDPARAEQLLDAAGYPRKADGVRFRINLDHQPFNDTFANSDEYVRQNLKRVGIEATVRNQDLPTFLRKVYGEYDFDINGGQFSGYSDPQMGVLRQYSSRTIKPGIPWVNASNYQNPEMDKLIEALQVQGDGPERVKSFHELQLIAQTDLPVFPLIELENFSVYSSRLGGVSQAPDGALSSLKNVWLKP</sequence>
<evidence type="ECO:0000313" key="8">
    <source>
        <dbReference type="Proteomes" id="UP000805841"/>
    </source>
</evidence>
<evidence type="ECO:0000256" key="4">
    <source>
        <dbReference type="ARBA" id="ARBA00022927"/>
    </source>
</evidence>
<keyword evidence="2 5" id="KW-0732">Signal</keyword>
<dbReference type="Proteomes" id="UP000805841">
    <property type="component" value="Unassembled WGS sequence"/>
</dbReference>
<keyword evidence="4" id="KW-0653">Protein transport</keyword>
<comment type="caution">
    <text evidence="7">The sequence shown here is derived from an EMBL/GenBank/DDBJ whole genome shotgun (WGS) entry which is preliminary data.</text>
</comment>
<evidence type="ECO:0000256" key="5">
    <source>
        <dbReference type="SAM" id="SignalP"/>
    </source>
</evidence>
<dbReference type="InterPro" id="IPR000914">
    <property type="entry name" value="SBP_5_dom"/>
</dbReference>
<organism evidence="7 8">
    <name type="scientific">Pseudomonas typographi</name>
    <dbReference type="NCBI Taxonomy" id="2715964"/>
    <lineage>
        <taxon>Bacteria</taxon>
        <taxon>Pseudomonadati</taxon>
        <taxon>Pseudomonadota</taxon>
        <taxon>Gammaproteobacteria</taxon>
        <taxon>Pseudomonadales</taxon>
        <taxon>Pseudomonadaceae</taxon>
        <taxon>Pseudomonas</taxon>
    </lineage>
</organism>
<dbReference type="CDD" id="cd08517">
    <property type="entry name" value="PBP2_NikA_DppA_OppA_like_13"/>
    <property type="match status" value="1"/>
</dbReference>
<dbReference type="PANTHER" id="PTHR30290">
    <property type="entry name" value="PERIPLASMIC BINDING COMPONENT OF ABC TRANSPORTER"/>
    <property type="match status" value="1"/>
</dbReference>
<gene>
    <name evidence="7" type="ORF">HAQ05_12245</name>
</gene>
<dbReference type="PIRSF" id="PIRSF002741">
    <property type="entry name" value="MppA"/>
    <property type="match status" value="1"/>
</dbReference>
<dbReference type="InterPro" id="IPR039424">
    <property type="entry name" value="SBP_5"/>
</dbReference>
<evidence type="ECO:0000313" key="7">
    <source>
        <dbReference type="EMBL" id="MBD1599469.1"/>
    </source>
</evidence>
<keyword evidence="8" id="KW-1185">Reference proteome</keyword>
<feature type="domain" description="Solute-binding protein family 5" evidence="6">
    <location>
        <begin position="72"/>
        <end position="437"/>
    </location>
</feature>
<evidence type="ECO:0000256" key="2">
    <source>
        <dbReference type="ARBA" id="ARBA00022729"/>
    </source>
</evidence>
<reference evidence="7 8" key="1">
    <citation type="journal article" date="2020" name="Insects">
        <title>Bacteria Belonging to Pseudomonas typographi sp. nov. from the Bark Beetle Ips typographus Have Genomic Potential to Aid in the Host Ecology.</title>
        <authorList>
            <person name="Peral-Aranega E."/>
            <person name="Saati-Santamaria Z."/>
            <person name="Kolarik M."/>
            <person name="Rivas R."/>
            <person name="Garcia-Fraile P."/>
        </authorList>
    </citation>
    <scope>NUCLEOTIDE SEQUENCE [LARGE SCALE GENOMIC DNA]</scope>
    <source>
        <strain evidence="7 8">CA3A</strain>
    </source>
</reference>
<dbReference type="Gene3D" id="3.90.76.10">
    <property type="entry name" value="Dipeptide-binding Protein, Domain 1"/>
    <property type="match status" value="1"/>
</dbReference>
<evidence type="ECO:0000256" key="3">
    <source>
        <dbReference type="ARBA" id="ARBA00022856"/>
    </source>
</evidence>
<dbReference type="Gene3D" id="3.40.190.10">
    <property type="entry name" value="Periplasmic binding protein-like II"/>
    <property type="match status" value="1"/>
</dbReference>